<dbReference type="Proteomes" id="UP000451233">
    <property type="component" value="Unassembled WGS sequence"/>
</dbReference>
<dbReference type="InterPro" id="IPR034660">
    <property type="entry name" value="DinB/YfiT-like"/>
</dbReference>
<dbReference type="EMBL" id="WVHS01000004">
    <property type="protein sequence ID" value="MXV17131.1"/>
    <property type="molecule type" value="Genomic_DNA"/>
</dbReference>
<evidence type="ECO:0008006" key="6">
    <source>
        <dbReference type="Google" id="ProtNLM"/>
    </source>
</evidence>
<comment type="similarity">
    <text evidence="1">Belongs to the DinB family.</text>
</comment>
<evidence type="ECO:0000313" key="5">
    <source>
        <dbReference type="Proteomes" id="UP000451233"/>
    </source>
</evidence>
<dbReference type="SUPFAM" id="SSF109854">
    <property type="entry name" value="DinB/YfiT-like putative metalloenzymes"/>
    <property type="match status" value="1"/>
</dbReference>
<accession>A0A7K1Y1N1</accession>
<reference evidence="4 5" key="1">
    <citation type="submission" date="2019-11" db="EMBL/GenBank/DDBJ databases">
        <title>Pedobacter sp. HMF7056 Genome sequencing and assembly.</title>
        <authorList>
            <person name="Kang H."/>
            <person name="Kim H."/>
            <person name="Joh K."/>
        </authorList>
    </citation>
    <scope>NUCLEOTIDE SEQUENCE [LARGE SCALE GENOMIC DNA]</scope>
    <source>
        <strain evidence="4 5">HMF7056</strain>
    </source>
</reference>
<evidence type="ECO:0000256" key="1">
    <source>
        <dbReference type="ARBA" id="ARBA00008635"/>
    </source>
</evidence>
<dbReference type="Pfam" id="PF05163">
    <property type="entry name" value="DinB"/>
    <property type="match status" value="1"/>
</dbReference>
<evidence type="ECO:0000313" key="4">
    <source>
        <dbReference type="EMBL" id="MXV17131.1"/>
    </source>
</evidence>
<dbReference type="Gene3D" id="1.20.120.450">
    <property type="entry name" value="dinb family like domain"/>
    <property type="match status" value="1"/>
</dbReference>
<sequence>MNADLTVATNSVVDIIYHVTNHSTYHRGQVATQFRLHEIACPATDYIWLKRNGLL</sequence>
<dbReference type="AlphaFoldDB" id="A0A7K1Y1N1"/>
<name>A0A7K1Y1N1_9SPHI</name>
<feature type="binding site" evidence="3">
    <location>
        <position position="22"/>
    </location>
    <ligand>
        <name>a divalent metal cation</name>
        <dbReference type="ChEBI" id="CHEBI:60240"/>
    </ligand>
</feature>
<feature type="binding site" evidence="3">
    <location>
        <position position="26"/>
    </location>
    <ligand>
        <name>a divalent metal cation</name>
        <dbReference type="ChEBI" id="CHEBI:60240"/>
    </ligand>
</feature>
<comment type="caution">
    <text evidence="4">The sequence shown here is derived from an EMBL/GenBank/DDBJ whole genome shotgun (WGS) entry which is preliminary data.</text>
</comment>
<evidence type="ECO:0000256" key="3">
    <source>
        <dbReference type="PIRSR" id="PIRSR607837-1"/>
    </source>
</evidence>
<keyword evidence="5" id="KW-1185">Reference proteome</keyword>
<proteinExistence type="inferred from homology"/>
<organism evidence="4 5">
    <name type="scientific">Hufsiella ginkgonis</name>
    <dbReference type="NCBI Taxonomy" id="2695274"/>
    <lineage>
        <taxon>Bacteria</taxon>
        <taxon>Pseudomonadati</taxon>
        <taxon>Bacteroidota</taxon>
        <taxon>Sphingobacteriia</taxon>
        <taxon>Sphingobacteriales</taxon>
        <taxon>Sphingobacteriaceae</taxon>
        <taxon>Hufsiella</taxon>
    </lineage>
</organism>
<keyword evidence="2 3" id="KW-0479">Metal-binding</keyword>
<evidence type="ECO:0000256" key="2">
    <source>
        <dbReference type="ARBA" id="ARBA00022723"/>
    </source>
</evidence>
<gene>
    <name evidence="4" type="ORF">GS398_17655</name>
</gene>
<dbReference type="RefSeq" id="WP_160908132.1">
    <property type="nucleotide sequence ID" value="NZ_WVHS01000004.1"/>
</dbReference>
<protein>
    <recommendedName>
        <fullName evidence="6">Damage-inducible protein DinB</fullName>
    </recommendedName>
</protein>
<dbReference type="InterPro" id="IPR007837">
    <property type="entry name" value="DinB"/>
</dbReference>
<dbReference type="GO" id="GO:0046872">
    <property type="term" value="F:metal ion binding"/>
    <property type="evidence" value="ECO:0007669"/>
    <property type="project" value="UniProtKB-KW"/>
</dbReference>